<feature type="signal peptide" evidence="1">
    <location>
        <begin position="1"/>
        <end position="22"/>
    </location>
</feature>
<dbReference type="Proteomes" id="UP000288178">
    <property type="component" value="Unassembled WGS sequence"/>
</dbReference>
<keyword evidence="1" id="KW-0732">Signal</keyword>
<evidence type="ECO:0000313" key="3">
    <source>
        <dbReference type="Proteomes" id="UP000288178"/>
    </source>
</evidence>
<evidence type="ECO:0000313" key="2">
    <source>
        <dbReference type="EMBL" id="RVT51421.1"/>
    </source>
</evidence>
<reference evidence="2 3" key="1">
    <citation type="submission" date="2019-01" db="EMBL/GenBank/DDBJ databases">
        <authorList>
            <person name="Chen W.-M."/>
        </authorList>
    </citation>
    <scope>NUCLEOTIDE SEQUENCE [LARGE SCALE GENOMIC DNA]</scope>
    <source>
        <strain evidence="2 3">ICH-3</strain>
    </source>
</reference>
<evidence type="ECO:0000256" key="1">
    <source>
        <dbReference type="SAM" id="SignalP"/>
    </source>
</evidence>
<comment type="caution">
    <text evidence="2">The sequence shown here is derived from an EMBL/GenBank/DDBJ whole genome shotgun (WGS) entry which is preliminary data.</text>
</comment>
<dbReference type="EMBL" id="SACT01000003">
    <property type="protein sequence ID" value="RVT51421.1"/>
    <property type="molecule type" value="Genomic_DNA"/>
</dbReference>
<dbReference type="SUPFAM" id="SSF56935">
    <property type="entry name" value="Porins"/>
    <property type="match status" value="1"/>
</dbReference>
<accession>A0A3S2UPX8</accession>
<dbReference type="OrthoDB" id="8804471at2"/>
<keyword evidence="3" id="KW-1185">Reference proteome</keyword>
<name>A0A3S2UPX8_9BURK</name>
<protein>
    <submittedName>
        <fullName evidence="2">Uncharacterized protein</fullName>
    </submittedName>
</protein>
<dbReference type="RefSeq" id="WP_128198422.1">
    <property type="nucleotide sequence ID" value="NZ_SACT01000003.1"/>
</dbReference>
<gene>
    <name evidence="2" type="ORF">ENE75_11375</name>
</gene>
<sequence length="423" mass="45443">MRVDHRLLVVLALCMAGTAARAHGEDRLPGGPGWRVEAAAALVASDADGRWPADDPRGVFVTGTRVPDREGDLRLEHGLLALGWRFGPALLEGLLPAGVDNDGLSLRLVAGWHDRDDAHVEAAGLVLPLALDDSHLTLVLGREAVPMGAVIDRAGHLDLYGQPTLAQHATVDDAWIDDGLRLRWDSDARRGLRTLQFGFWRARAFPGGPAGPAAPSVQAQAGWDDWALDLFAARLEPEARGAAARSLGATGHVHGSLDCRRSLQQRVCFDGRSSLAAASLAWQPAGRPWQAAAAWMWRREAGALYSREAEVAWDGRTQGGWLDLRWTPRPGWTLGWRGERLVPRHTLTGAGVATIADDAGLADAAPTTRHTLALGWTLRPGWQLTLETGRQRTAAAGASAAMTTDHVALRLVVDGMAWEGDRP</sequence>
<feature type="chain" id="PRO_5018546391" evidence="1">
    <location>
        <begin position="23"/>
        <end position="423"/>
    </location>
</feature>
<proteinExistence type="predicted"/>
<dbReference type="AlphaFoldDB" id="A0A3S2UPX8"/>
<organism evidence="2 3">
    <name type="scientific">Rubrivivax albus</name>
    <dbReference type="NCBI Taxonomy" id="2499835"/>
    <lineage>
        <taxon>Bacteria</taxon>
        <taxon>Pseudomonadati</taxon>
        <taxon>Pseudomonadota</taxon>
        <taxon>Betaproteobacteria</taxon>
        <taxon>Burkholderiales</taxon>
        <taxon>Sphaerotilaceae</taxon>
        <taxon>Rubrivivax</taxon>
    </lineage>
</organism>